<keyword evidence="2 3" id="KW-0802">TPR repeat</keyword>
<dbReference type="InterPro" id="IPR019734">
    <property type="entry name" value="TPR_rpt"/>
</dbReference>
<dbReference type="Gene3D" id="1.25.40.10">
    <property type="entry name" value="Tetratricopeptide repeat domain"/>
    <property type="match status" value="1"/>
</dbReference>
<protein>
    <submittedName>
        <fullName evidence="5">TPR repeat-containing protein</fullName>
    </submittedName>
</protein>
<dbReference type="Pfam" id="PF13181">
    <property type="entry name" value="TPR_8"/>
    <property type="match status" value="1"/>
</dbReference>
<evidence type="ECO:0000313" key="5">
    <source>
        <dbReference type="EMBL" id="AKK20315.1"/>
    </source>
</evidence>
<evidence type="ECO:0000256" key="1">
    <source>
        <dbReference type="ARBA" id="ARBA00022737"/>
    </source>
</evidence>
<feature type="region of interest" description="Disordered" evidence="4">
    <location>
        <begin position="257"/>
        <end position="277"/>
    </location>
</feature>
<evidence type="ECO:0000256" key="3">
    <source>
        <dbReference type="PROSITE-ProRule" id="PRU00339"/>
    </source>
</evidence>
<dbReference type="SMART" id="SM00028">
    <property type="entry name" value="TPR"/>
    <property type="match status" value="2"/>
</dbReference>
<keyword evidence="1" id="KW-0677">Repeat</keyword>
<keyword evidence="6" id="KW-1185">Reference proteome</keyword>
<accession>A0A0G3I4W2</accession>
<dbReference type="KEGG" id="lau:G293_03435"/>
<name>A0A0G3I4W2_LIBAF</name>
<dbReference type="AlphaFoldDB" id="A0A0G3I4W2"/>
<dbReference type="PROSITE" id="PS50005">
    <property type="entry name" value="TPR"/>
    <property type="match status" value="1"/>
</dbReference>
<dbReference type="PANTHER" id="PTHR44186">
    <property type="match status" value="1"/>
</dbReference>
<dbReference type="Pfam" id="PF14559">
    <property type="entry name" value="TPR_19"/>
    <property type="match status" value="1"/>
</dbReference>
<reference evidence="5 6" key="1">
    <citation type="journal article" date="2015" name="Genome Announc.">
        <title>Complete Genome Sequence of 'Candidatus Liberibacter africanus,' a Bacterium Associated with Citrus Huanglongbing.</title>
        <authorList>
            <person name="Lin H."/>
            <person name="Pietersen G."/>
            <person name="Han C."/>
            <person name="Read D.A."/>
            <person name="Lou B."/>
            <person name="Gupta G."/>
            <person name="Civerolo E.L."/>
        </authorList>
    </citation>
    <scope>NUCLEOTIDE SEQUENCE [LARGE SCALE GENOMIC DNA]</scope>
    <source>
        <strain evidence="5 6">PTSAPSY</strain>
    </source>
</reference>
<dbReference type="Proteomes" id="UP000035503">
    <property type="component" value="Chromosome"/>
</dbReference>
<sequence length="277" mass="31388">MVTLFAFFNFFLKTVKRTIILIPLFLVSSCFLLKPRAYLDNSEYLENMNHDQLLEVKDAIGAQYKRNTKNKMVGIVYADVLRRVGNNSQALAVMQQMAILYPRDQDVLAAYAKALANAGHLDEALDAVSRAQRPDIPDWKLVSAKASILAQMGKHSEALVEYEKALELSPNESSIVSNMAMSYLLIGDLKTAEEKLWYASKMVGSDSRVRQNLALVVGLQGRIQEAYSIASNELPPEEAKRNMEYLRSILSQKDPWKRIAKKENSRNKKERSFHSNK</sequence>
<dbReference type="STRING" id="1277257.G293_03435"/>
<organism evidence="5 6">
    <name type="scientific">Candidatus Liberibacter africanus PTSAPSY</name>
    <dbReference type="NCBI Taxonomy" id="1277257"/>
    <lineage>
        <taxon>Bacteria</taxon>
        <taxon>Pseudomonadati</taxon>
        <taxon>Pseudomonadota</taxon>
        <taxon>Alphaproteobacteria</taxon>
        <taxon>Hyphomicrobiales</taxon>
        <taxon>Rhizobiaceae</taxon>
        <taxon>Liberibacter</taxon>
    </lineage>
</organism>
<gene>
    <name evidence="5" type="ORF">G293_03435</name>
</gene>
<evidence type="ECO:0000256" key="4">
    <source>
        <dbReference type="SAM" id="MobiDB-lite"/>
    </source>
</evidence>
<dbReference type="InterPro" id="IPR011990">
    <property type="entry name" value="TPR-like_helical_dom_sf"/>
</dbReference>
<dbReference type="OrthoDB" id="422579at2"/>
<dbReference type="SUPFAM" id="SSF48452">
    <property type="entry name" value="TPR-like"/>
    <property type="match status" value="1"/>
</dbReference>
<dbReference type="PANTHER" id="PTHR44186:SF1">
    <property type="entry name" value="BARDET-BIEDL SYNDROME 4 PROTEIN"/>
    <property type="match status" value="1"/>
</dbReference>
<feature type="repeat" description="TPR" evidence="3">
    <location>
        <begin position="139"/>
        <end position="172"/>
    </location>
</feature>
<proteinExistence type="predicted"/>
<evidence type="ECO:0000313" key="6">
    <source>
        <dbReference type="Proteomes" id="UP000035503"/>
    </source>
</evidence>
<dbReference type="RefSeq" id="WP_047264318.1">
    <property type="nucleotide sequence ID" value="NZ_CP004021.1"/>
</dbReference>
<dbReference type="PATRIC" id="fig|1277257.4.peg.738"/>
<dbReference type="EMBL" id="CP004021">
    <property type="protein sequence ID" value="AKK20315.1"/>
    <property type="molecule type" value="Genomic_DNA"/>
</dbReference>
<evidence type="ECO:0000256" key="2">
    <source>
        <dbReference type="ARBA" id="ARBA00022803"/>
    </source>
</evidence>